<evidence type="ECO:0000313" key="1">
    <source>
        <dbReference type="EMBL" id="GAA4462784.1"/>
    </source>
</evidence>
<keyword evidence="2" id="KW-1185">Reference proteome</keyword>
<dbReference type="Proteomes" id="UP001500067">
    <property type="component" value="Unassembled WGS sequence"/>
</dbReference>
<comment type="caution">
    <text evidence="1">The sequence shown here is derived from an EMBL/GenBank/DDBJ whole genome shotgun (WGS) entry which is preliminary data.</text>
</comment>
<name>A0ABP8N7S8_9BACT</name>
<dbReference type="RefSeq" id="WP_345079480.1">
    <property type="nucleotide sequence ID" value="NZ_BAABFA010000008.1"/>
</dbReference>
<protein>
    <submittedName>
        <fullName evidence="1">Uncharacterized protein</fullName>
    </submittedName>
</protein>
<accession>A0ABP8N7S8</accession>
<reference evidence="2" key="1">
    <citation type="journal article" date="2019" name="Int. J. Syst. Evol. Microbiol.">
        <title>The Global Catalogue of Microorganisms (GCM) 10K type strain sequencing project: providing services to taxonomists for standard genome sequencing and annotation.</title>
        <authorList>
            <consortium name="The Broad Institute Genomics Platform"/>
            <consortium name="The Broad Institute Genome Sequencing Center for Infectious Disease"/>
            <person name="Wu L."/>
            <person name="Ma J."/>
        </authorList>
    </citation>
    <scope>NUCLEOTIDE SEQUENCE [LARGE SCALE GENOMIC DNA]</scope>
    <source>
        <strain evidence="2">JCM 32105</strain>
    </source>
</reference>
<dbReference type="EMBL" id="BAABFA010000008">
    <property type="protein sequence ID" value="GAA4462784.1"/>
    <property type="molecule type" value="Genomic_DNA"/>
</dbReference>
<evidence type="ECO:0000313" key="2">
    <source>
        <dbReference type="Proteomes" id="UP001500067"/>
    </source>
</evidence>
<organism evidence="1 2">
    <name type="scientific">Nemorincola caseinilytica</name>
    <dbReference type="NCBI Taxonomy" id="2054315"/>
    <lineage>
        <taxon>Bacteria</taxon>
        <taxon>Pseudomonadati</taxon>
        <taxon>Bacteroidota</taxon>
        <taxon>Chitinophagia</taxon>
        <taxon>Chitinophagales</taxon>
        <taxon>Chitinophagaceae</taxon>
        <taxon>Nemorincola</taxon>
    </lineage>
</organism>
<proteinExistence type="predicted"/>
<dbReference type="PROSITE" id="PS51257">
    <property type="entry name" value="PROKAR_LIPOPROTEIN"/>
    <property type="match status" value="1"/>
</dbReference>
<sequence length="259" mass="27798">MKNTISLLLLCAAALGSCKKNDLPAQSFQYTNGYNLTMSESWDGKLRLLIKSNTDLNCLNYGVGHTLTIGSNTVDLKVSGVSAPATCSSGNGPATDTPSLGILGVKTYNLTISCDGSDKAGTLTVSNSKYTISYPGGNNITFTNSDLNRIPDKTLWGTIDYASGYAAVADTFLDSLEYYGAADFTGPLVSYTSLTAYAGNTFTHEKDPSMPRPYKNFIYTFSGVTSDITTLVNRFKRYGDNVKIALTTDHQFFGTGTGW</sequence>
<gene>
    <name evidence="1" type="ORF">GCM10023093_10000</name>
</gene>